<evidence type="ECO:0000256" key="1">
    <source>
        <dbReference type="ARBA" id="ARBA00004651"/>
    </source>
</evidence>
<feature type="transmembrane region" description="Helical" evidence="7">
    <location>
        <begin position="90"/>
        <end position="113"/>
    </location>
</feature>
<evidence type="ECO:0000313" key="9">
    <source>
        <dbReference type="EMBL" id="RIQ34051.1"/>
    </source>
</evidence>
<feature type="domain" description="ABC transmembrane type-1" evidence="8">
    <location>
        <begin position="86"/>
        <end position="274"/>
    </location>
</feature>
<dbReference type="PROSITE" id="PS50928">
    <property type="entry name" value="ABC_TM1"/>
    <property type="match status" value="1"/>
</dbReference>
<keyword evidence="3" id="KW-1003">Cell membrane</keyword>
<evidence type="ECO:0000256" key="6">
    <source>
        <dbReference type="ARBA" id="ARBA00023136"/>
    </source>
</evidence>
<keyword evidence="6 7" id="KW-0472">Membrane</keyword>
<gene>
    <name evidence="9" type="ORF">DY240_04405</name>
</gene>
<dbReference type="GO" id="GO:0055085">
    <property type="term" value="P:transmembrane transport"/>
    <property type="evidence" value="ECO:0007669"/>
    <property type="project" value="InterPro"/>
</dbReference>
<feature type="transmembrane region" description="Helical" evidence="7">
    <location>
        <begin position="28"/>
        <end position="48"/>
    </location>
</feature>
<keyword evidence="2 7" id="KW-0813">Transport</keyword>
<dbReference type="InterPro" id="IPR025966">
    <property type="entry name" value="OppC_N"/>
</dbReference>
<dbReference type="PANTHER" id="PTHR43386">
    <property type="entry name" value="OLIGOPEPTIDE TRANSPORT SYSTEM PERMEASE PROTEIN APPC"/>
    <property type="match status" value="1"/>
</dbReference>
<dbReference type="GO" id="GO:0005886">
    <property type="term" value="C:plasma membrane"/>
    <property type="evidence" value="ECO:0007669"/>
    <property type="project" value="UniProtKB-SubCell"/>
</dbReference>
<dbReference type="InterPro" id="IPR035906">
    <property type="entry name" value="MetI-like_sf"/>
</dbReference>
<evidence type="ECO:0000256" key="7">
    <source>
        <dbReference type="RuleBase" id="RU363032"/>
    </source>
</evidence>
<dbReference type="InterPro" id="IPR050366">
    <property type="entry name" value="BP-dependent_transpt_permease"/>
</dbReference>
<comment type="similarity">
    <text evidence="7">Belongs to the binding-protein-dependent transport system permease family.</text>
</comment>
<keyword evidence="4 7" id="KW-0812">Transmembrane</keyword>
<sequence>MSDIVIDPTTPKASRLQRLRLGRGPTTVAAIAIVVLFALVALLAPLIAPYDPFAVSPRILEGPSADHLLGTDDTGKDILSQLIYGARVSLLIGLAAGLGSLVLGIVVGGIAGYVGGAVDNVLMRIAEIFQIMPAMLIALVIVAVIGRNTTLIAAAVIIALWPQSARIVRSQFLALRRAEFVDAARISGTPAWRIIALEIFPVAFAPAAVQAALDIGRGMLLEAGLSFLGLGDPSTSSWGGVLRRAQPFLTDAWWFSVPAGVCIALMVLSFNLIGDAMGRRGTQGRRAL</sequence>
<dbReference type="EMBL" id="QUAL01000037">
    <property type="protein sequence ID" value="RIQ34051.1"/>
    <property type="molecule type" value="Genomic_DNA"/>
</dbReference>
<evidence type="ECO:0000256" key="5">
    <source>
        <dbReference type="ARBA" id="ARBA00022989"/>
    </source>
</evidence>
<comment type="subcellular location">
    <subcellularLocation>
        <location evidence="1 7">Cell membrane</location>
        <topology evidence="1 7">Multi-pass membrane protein</topology>
    </subcellularLocation>
</comment>
<dbReference type="InterPro" id="IPR000515">
    <property type="entry name" value="MetI-like"/>
</dbReference>
<dbReference type="CDD" id="cd06261">
    <property type="entry name" value="TM_PBP2"/>
    <property type="match status" value="1"/>
</dbReference>
<protein>
    <submittedName>
        <fullName evidence="9">ABC transporter permease</fullName>
    </submittedName>
</protein>
<feature type="transmembrane region" description="Helical" evidence="7">
    <location>
        <begin position="252"/>
        <end position="273"/>
    </location>
</feature>
<dbReference type="PANTHER" id="PTHR43386:SF1">
    <property type="entry name" value="D,D-DIPEPTIDE TRANSPORT SYSTEM PERMEASE PROTEIN DDPC-RELATED"/>
    <property type="match status" value="1"/>
</dbReference>
<comment type="caution">
    <text evidence="9">The sequence shown here is derived from an EMBL/GenBank/DDBJ whole genome shotgun (WGS) entry which is preliminary data.</text>
</comment>
<keyword evidence="10" id="KW-1185">Reference proteome</keyword>
<evidence type="ECO:0000256" key="3">
    <source>
        <dbReference type="ARBA" id="ARBA00022475"/>
    </source>
</evidence>
<dbReference type="Pfam" id="PF00528">
    <property type="entry name" value="BPD_transp_1"/>
    <property type="match status" value="1"/>
</dbReference>
<dbReference type="RefSeq" id="WP_119658744.1">
    <property type="nucleotide sequence ID" value="NZ_QUAL01000037.1"/>
</dbReference>
<reference evidence="9 10" key="1">
    <citation type="submission" date="2018-09" db="EMBL/GenBank/DDBJ databases">
        <title>Isolation, diversity and antifungal activity of actinobacteria from wheat.</title>
        <authorList>
            <person name="Han C."/>
        </authorList>
    </citation>
    <scope>NUCLEOTIDE SEQUENCE [LARGE SCALE GENOMIC DNA]</scope>
    <source>
        <strain evidence="9 10">NEAU-YY265</strain>
    </source>
</reference>
<evidence type="ECO:0000256" key="2">
    <source>
        <dbReference type="ARBA" id="ARBA00022448"/>
    </source>
</evidence>
<dbReference type="Pfam" id="PF12911">
    <property type="entry name" value="OppC_N"/>
    <property type="match status" value="1"/>
</dbReference>
<dbReference type="AlphaFoldDB" id="A0A418KVF1"/>
<keyword evidence="5 7" id="KW-1133">Transmembrane helix</keyword>
<accession>A0A418KVF1</accession>
<evidence type="ECO:0000313" key="10">
    <source>
        <dbReference type="Proteomes" id="UP000284057"/>
    </source>
</evidence>
<proteinExistence type="inferred from homology"/>
<evidence type="ECO:0000259" key="8">
    <source>
        <dbReference type="PROSITE" id="PS50928"/>
    </source>
</evidence>
<dbReference type="SUPFAM" id="SSF161098">
    <property type="entry name" value="MetI-like"/>
    <property type="match status" value="1"/>
</dbReference>
<name>A0A418KVF1_9ACTN</name>
<dbReference type="OrthoDB" id="8906042at2"/>
<evidence type="ECO:0000256" key="4">
    <source>
        <dbReference type="ARBA" id="ARBA00022692"/>
    </source>
</evidence>
<dbReference type="Gene3D" id="1.10.3720.10">
    <property type="entry name" value="MetI-like"/>
    <property type="match status" value="1"/>
</dbReference>
<organism evidence="9 10">
    <name type="scientific">Jiangella rhizosphaerae</name>
    <dbReference type="NCBI Taxonomy" id="2293569"/>
    <lineage>
        <taxon>Bacteria</taxon>
        <taxon>Bacillati</taxon>
        <taxon>Actinomycetota</taxon>
        <taxon>Actinomycetes</taxon>
        <taxon>Jiangellales</taxon>
        <taxon>Jiangellaceae</taxon>
        <taxon>Jiangella</taxon>
    </lineage>
</organism>
<dbReference type="Proteomes" id="UP000284057">
    <property type="component" value="Unassembled WGS sequence"/>
</dbReference>